<dbReference type="PANTHER" id="PTHR33695:SF1">
    <property type="entry name" value="LIPOPROTEIN SIGNAL PEPTIDASE"/>
    <property type="match status" value="1"/>
</dbReference>
<feature type="transmembrane region" description="Helical" evidence="9">
    <location>
        <begin position="101"/>
        <end position="119"/>
    </location>
</feature>
<evidence type="ECO:0000256" key="2">
    <source>
        <dbReference type="ARBA" id="ARBA00022475"/>
    </source>
</evidence>
<dbReference type="HAMAP" id="MF_00161">
    <property type="entry name" value="LspA"/>
    <property type="match status" value="1"/>
</dbReference>
<evidence type="ECO:0000256" key="4">
    <source>
        <dbReference type="ARBA" id="ARBA00022692"/>
    </source>
</evidence>
<evidence type="ECO:0000256" key="9">
    <source>
        <dbReference type="HAMAP-Rule" id="MF_00161"/>
    </source>
</evidence>
<comment type="pathway">
    <text evidence="9">Protein modification; lipoprotein biosynthesis (signal peptide cleavage).</text>
</comment>
<evidence type="ECO:0000313" key="13">
    <source>
        <dbReference type="Proteomes" id="UP001597319"/>
    </source>
</evidence>
<evidence type="ECO:0000313" key="12">
    <source>
        <dbReference type="EMBL" id="MFD2564773.1"/>
    </source>
</evidence>
<dbReference type="EMBL" id="JBHULE010000022">
    <property type="protein sequence ID" value="MFD2564773.1"/>
    <property type="molecule type" value="Genomic_DNA"/>
</dbReference>
<keyword evidence="3 9" id="KW-0645">Protease</keyword>
<comment type="subcellular location">
    <subcellularLocation>
        <location evidence="9">Cell membrane</location>
        <topology evidence="9">Multi-pass membrane protein</topology>
    </subcellularLocation>
</comment>
<reference evidence="13" key="1">
    <citation type="journal article" date="2019" name="Int. J. Syst. Evol. Microbiol.">
        <title>The Global Catalogue of Microorganisms (GCM) 10K type strain sequencing project: providing services to taxonomists for standard genome sequencing and annotation.</title>
        <authorList>
            <consortium name="The Broad Institute Genomics Platform"/>
            <consortium name="The Broad Institute Genome Sequencing Center for Infectious Disease"/>
            <person name="Wu L."/>
            <person name="Ma J."/>
        </authorList>
    </citation>
    <scope>NUCLEOTIDE SEQUENCE [LARGE SCALE GENOMIC DNA]</scope>
    <source>
        <strain evidence="13">KCTC 52274</strain>
    </source>
</reference>
<dbReference type="PRINTS" id="PR00781">
    <property type="entry name" value="LIPOSIGPTASE"/>
</dbReference>
<proteinExistence type="inferred from homology"/>
<feature type="active site" evidence="9">
    <location>
        <position position="144"/>
    </location>
</feature>
<evidence type="ECO:0000256" key="10">
    <source>
        <dbReference type="RuleBase" id="RU000594"/>
    </source>
</evidence>
<dbReference type="Pfam" id="PF01252">
    <property type="entry name" value="Peptidase_A8"/>
    <property type="match status" value="1"/>
</dbReference>
<keyword evidence="13" id="KW-1185">Reference proteome</keyword>
<keyword evidence="6 9" id="KW-0378">Hydrolase</keyword>
<name>A0ABW5LIT6_9FLAO</name>
<keyword evidence="4 9" id="KW-0812">Transmembrane</keyword>
<evidence type="ECO:0000256" key="3">
    <source>
        <dbReference type="ARBA" id="ARBA00022670"/>
    </source>
</evidence>
<evidence type="ECO:0000256" key="7">
    <source>
        <dbReference type="ARBA" id="ARBA00022989"/>
    </source>
</evidence>
<evidence type="ECO:0000256" key="5">
    <source>
        <dbReference type="ARBA" id="ARBA00022750"/>
    </source>
</evidence>
<evidence type="ECO:0000256" key="1">
    <source>
        <dbReference type="ARBA" id="ARBA00006139"/>
    </source>
</evidence>
<dbReference type="PROSITE" id="PS00855">
    <property type="entry name" value="SPASE_II"/>
    <property type="match status" value="1"/>
</dbReference>
<comment type="similarity">
    <text evidence="1 9 11">Belongs to the peptidase A8 family.</text>
</comment>
<comment type="caution">
    <text evidence="9">Lacks conserved residue(s) required for the propagation of feature annotation.</text>
</comment>
<evidence type="ECO:0000256" key="8">
    <source>
        <dbReference type="ARBA" id="ARBA00023136"/>
    </source>
</evidence>
<feature type="transmembrane region" description="Helical" evidence="9">
    <location>
        <begin position="69"/>
        <end position="89"/>
    </location>
</feature>
<dbReference type="EC" id="3.4.23.36" evidence="9"/>
<dbReference type="InterPro" id="IPR001872">
    <property type="entry name" value="Peptidase_A8"/>
</dbReference>
<evidence type="ECO:0000256" key="6">
    <source>
        <dbReference type="ARBA" id="ARBA00022801"/>
    </source>
</evidence>
<keyword evidence="2 9" id="KW-1003">Cell membrane</keyword>
<comment type="function">
    <text evidence="9 10">This protein specifically catalyzes the removal of signal peptides from prolipoproteins.</text>
</comment>
<dbReference type="GO" id="GO:0004190">
    <property type="term" value="F:aspartic-type endopeptidase activity"/>
    <property type="evidence" value="ECO:0007669"/>
    <property type="project" value="UniProtKB-EC"/>
</dbReference>
<feature type="transmembrane region" description="Helical" evidence="9">
    <location>
        <begin position="139"/>
        <end position="160"/>
    </location>
</feature>
<gene>
    <name evidence="9 12" type="primary">lspA</name>
    <name evidence="12" type="ORF">ACFSR1_18990</name>
</gene>
<comment type="caution">
    <text evidence="12">The sequence shown here is derived from an EMBL/GenBank/DDBJ whole genome shotgun (WGS) entry which is preliminary data.</text>
</comment>
<dbReference type="PANTHER" id="PTHR33695">
    <property type="entry name" value="LIPOPROTEIN SIGNAL PEPTIDASE"/>
    <property type="match status" value="1"/>
</dbReference>
<accession>A0ABW5LIT6</accession>
<dbReference type="NCBIfam" id="TIGR00077">
    <property type="entry name" value="lspA"/>
    <property type="match status" value="1"/>
</dbReference>
<evidence type="ECO:0000256" key="11">
    <source>
        <dbReference type="RuleBase" id="RU004181"/>
    </source>
</evidence>
<keyword evidence="7 9" id="KW-1133">Transmembrane helix</keyword>
<sequence length="172" mass="19054">MKKITGKIRVLSILSLVLLNIGCDQISKNVVRNTIEKNERIEVFENNFVLTKVENSGAAYSLGSDLAPLLKIILLQVLPIIVLLFLLRLILINTKYSKETVLGFTFIIGGGIGNLYDRIVHGSVTDFMIMDLGIIKTEIFNMADVSIMIGSFIILITALFNSKGSFFKEVNA</sequence>
<feature type="active site" evidence="9">
    <location>
        <position position="126"/>
    </location>
</feature>
<dbReference type="RefSeq" id="WP_378294632.1">
    <property type="nucleotide sequence ID" value="NZ_JBHULE010000022.1"/>
</dbReference>
<comment type="catalytic activity">
    <reaction evidence="9 10">
        <text>Release of signal peptides from bacterial membrane prolipoproteins. Hydrolyzes -Xaa-Yaa-Zaa-|-(S,diacylglyceryl)Cys-, in which Xaa is hydrophobic (preferably Leu), and Yaa (Ala or Ser) and Zaa (Gly or Ala) have small, neutral side chains.</text>
        <dbReference type="EC" id="3.4.23.36"/>
    </reaction>
</comment>
<organism evidence="12 13">
    <name type="scientific">Aquimarina rubra</name>
    <dbReference type="NCBI Taxonomy" id="1920033"/>
    <lineage>
        <taxon>Bacteria</taxon>
        <taxon>Pseudomonadati</taxon>
        <taxon>Bacteroidota</taxon>
        <taxon>Flavobacteriia</taxon>
        <taxon>Flavobacteriales</taxon>
        <taxon>Flavobacteriaceae</taxon>
        <taxon>Aquimarina</taxon>
    </lineage>
</organism>
<dbReference type="Proteomes" id="UP001597319">
    <property type="component" value="Unassembled WGS sequence"/>
</dbReference>
<keyword evidence="5 9" id="KW-0064">Aspartyl protease</keyword>
<keyword evidence="8 9" id="KW-0472">Membrane</keyword>
<protein>
    <recommendedName>
        <fullName evidence="9">Lipoprotein signal peptidase</fullName>
        <ecNumber evidence="9">3.4.23.36</ecNumber>
    </recommendedName>
    <alternativeName>
        <fullName evidence="9">Prolipoprotein signal peptidase</fullName>
    </alternativeName>
    <alternativeName>
        <fullName evidence="9">Signal peptidase II</fullName>
        <shortName evidence="9">SPase II</shortName>
    </alternativeName>
</protein>